<dbReference type="HOGENOM" id="CLU_679394_0_0_4"/>
<feature type="region of interest" description="Disordered" evidence="1">
    <location>
        <begin position="317"/>
        <end position="342"/>
    </location>
</feature>
<evidence type="ECO:0000313" key="4">
    <source>
        <dbReference type="Proteomes" id="UP000005536"/>
    </source>
</evidence>
<evidence type="ECO:0000256" key="1">
    <source>
        <dbReference type="SAM" id="MobiDB-lite"/>
    </source>
</evidence>
<dbReference type="GO" id="GO:0003824">
    <property type="term" value="F:catalytic activity"/>
    <property type="evidence" value="ECO:0007669"/>
    <property type="project" value="UniProtKB-ARBA"/>
</dbReference>
<dbReference type="KEGG" id="nel:NELON_10355"/>
<name>D4DM99_NEIEG</name>
<reference evidence="3 4" key="1">
    <citation type="submission" date="2010-02" db="EMBL/GenBank/DDBJ databases">
        <authorList>
            <person name="Weinstock G."/>
            <person name="Sodergren E."/>
            <person name="Clifton S."/>
            <person name="Fulton L."/>
            <person name="Fulton B."/>
            <person name="Courtney L."/>
            <person name="Fronick C."/>
            <person name="Harrison M."/>
            <person name="Strong C."/>
            <person name="Farmer C."/>
            <person name="Delahaunty K."/>
            <person name="Markovic C."/>
            <person name="Hall O."/>
            <person name="Minx P."/>
            <person name="Tomlinson C."/>
            <person name="Mitreva M."/>
            <person name="Nelson J."/>
            <person name="Hou S."/>
            <person name="Wollam A."/>
            <person name="Pepin K.H."/>
            <person name="Johnson M."/>
            <person name="Bhonagiri V."/>
            <person name="Zhang X."/>
            <person name="Suruliraj S."/>
            <person name="Warren W."/>
            <person name="Chinwalla A."/>
            <person name="Mardis E.R."/>
            <person name="Wilson R.K."/>
        </authorList>
    </citation>
    <scope>NUCLEOTIDE SEQUENCE [LARGE SCALE GENOMIC DNA]</scope>
    <source>
        <strain evidence="3 4">ATCC 29315</strain>
    </source>
</reference>
<sequence length="405" mass="43700">MVLTCAEQTTYRHSHVGSAGSPTVIVSGGDTNIKGAQVTGKGITVRATNFNIESLQDTADYRSRQQNISAQVTVGYGASASGDYSQSKINAEHRSVSEQSGLFAGDDGFDVQVGGHTRLTGGIITSGQSAEDEGKNHFQTATLTHSDIQNYSRYEGESFGLGANVAVSGKTLGQSAQNIGMKGEDKALGYTWDYRNYGARNPQAFNDPNLFAEYLIQEKPLYRNLKQFHSGIRNSEIQRNQQENENFALNVADTLLNLVNPNPRIKAPILAGIRNLGKIRSNVTGSDPLLAGAGNIRIPANGNVAKGDRIPDTALAAKNHSGNDLRPHKESSTGSYVPVPSETTVTFRKGKDSYELKYQSNEKHSLGHGGKRPGHEASLEPKNSLELFQQSISVKDGMPTDRYDA</sequence>
<dbReference type="Proteomes" id="UP000031392">
    <property type="component" value="Chromosome"/>
</dbReference>
<proteinExistence type="predicted"/>
<evidence type="ECO:0000313" key="3">
    <source>
        <dbReference type="EMBL" id="EFE51015.1"/>
    </source>
</evidence>
<feature type="compositionally biased region" description="Basic and acidic residues" evidence="1">
    <location>
        <begin position="321"/>
        <end position="331"/>
    </location>
</feature>
<dbReference type="PATRIC" id="fig|546263.7.peg.2223"/>
<gene>
    <name evidence="3" type="ORF">NEIELOOT_00164</name>
    <name evidence="2" type="ORF">NELON_10355</name>
</gene>
<reference evidence="2 5" key="3">
    <citation type="journal article" date="2015" name="PLoS Genet.">
        <title>Common Cell Shape Evolution of Two Nasopharyngeal Pathogens.</title>
        <authorList>
            <person name="Veyrier F.J."/>
            <person name="Biais N."/>
            <person name="Morales P."/>
            <person name="Belkacem N."/>
            <person name="Guilhen C."/>
            <person name="Ranjeva S."/>
            <person name="Sismeiro O."/>
            <person name="Pehau-Arnaudet G."/>
            <person name="Rocha E.P."/>
            <person name="Werts C."/>
            <person name="Taha M.K."/>
            <person name="Boneca I.G."/>
        </authorList>
    </citation>
    <scope>NUCLEOTIDE SEQUENCE [LARGE SCALE GENOMIC DNA]</scope>
    <source>
        <strain evidence="2 5">ATCC 29315</strain>
    </source>
</reference>
<reference evidence="5" key="2">
    <citation type="submission" date="2014-05" db="EMBL/GenBank/DDBJ databases">
        <title>Complete Genome sequence of Neisseria elongata subsp. glycolytica.</title>
        <authorList>
            <person name="Veyrier F.J."/>
            <person name="Taha M.-K."/>
        </authorList>
    </citation>
    <scope>NUCLEOTIDE SEQUENCE [LARGE SCALE GENOMIC DNA]</scope>
    <source>
        <strain evidence="5">ATCC 29315</strain>
    </source>
</reference>
<dbReference type="Proteomes" id="UP000005536">
    <property type="component" value="Unassembled WGS sequence"/>
</dbReference>
<organism evidence="3 4">
    <name type="scientific">Neisseria elongata subsp. glycolytica ATCC 29315</name>
    <dbReference type="NCBI Taxonomy" id="546263"/>
    <lineage>
        <taxon>Bacteria</taxon>
        <taxon>Pseudomonadati</taxon>
        <taxon>Pseudomonadota</taxon>
        <taxon>Betaproteobacteria</taxon>
        <taxon>Neisseriales</taxon>
        <taxon>Neisseriaceae</taxon>
        <taxon>Neisseria</taxon>
    </lineage>
</organism>
<keyword evidence="5" id="KW-1185">Reference proteome</keyword>
<dbReference type="EMBL" id="ADBF01000004">
    <property type="protein sequence ID" value="EFE51015.1"/>
    <property type="molecule type" value="Genomic_DNA"/>
</dbReference>
<accession>D4DM99</accession>
<evidence type="ECO:0000313" key="2">
    <source>
        <dbReference type="EMBL" id="AJE19265.1"/>
    </source>
</evidence>
<dbReference type="AlphaFoldDB" id="D4DM99"/>
<dbReference type="STRING" id="546263.NELON_10355"/>
<dbReference type="InterPro" id="IPR025157">
    <property type="entry name" value="Hemagglutinin_rpt"/>
</dbReference>
<protein>
    <submittedName>
        <fullName evidence="3">Uncharacterized protein</fullName>
    </submittedName>
</protein>
<dbReference type="EMBL" id="CP007726">
    <property type="protein sequence ID" value="AJE19265.1"/>
    <property type="molecule type" value="Genomic_DNA"/>
</dbReference>
<feature type="region of interest" description="Disordered" evidence="1">
    <location>
        <begin position="360"/>
        <end position="382"/>
    </location>
</feature>
<dbReference type="Pfam" id="PF13332">
    <property type="entry name" value="Fil_haemagg_2"/>
    <property type="match status" value="1"/>
</dbReference>
<evidence type="ECO:0000313" key="5">
    <source>
        <dbReference type="Proteomes" id="UP000031392"/>
    </source>
</evidence>